<dbReference type="PANTHER" id="PTHR39169:SF1">
    <property type="entry name" value="MONOOXYGENASE YDHR-RELATED"/>
    <property type="match status" value="1"/>
</dbReference>
<reference evidence="1" key="1">
    <citation type="journal article" date="2014" name="Front. Microbiol.">
        <title>High frequency of phylogenetically diverse reductive dehalogenase-homologous genes in deep subseafloor sedimentary metagenomes.</title>
        <authorList>
            <person name="Kawai M."/>
            <person name="Futagami T."/>
            <person name="Toyoda A."/>
            <person name="Takaki Y."/>
            <person name="Nishi S."/>
            <person name="Hori S."/>
            <person name="Arai W."/>
            <person name="Tsubouchi T."/>
            <person name="Morono Y."/>
            <person name="Uchiyama I."/>
            <person name="Ito T."/>
            <person name="Fujiyama A."/>
            <person name="Inagaki F."/>
            <person name="Takami H."/>
        </authorList>
    </citation>
    <scope>NUCLEOTIDE SEQUENCE</scope>
    <source>
        <strain evidence="1">Expedition CK06-06</strain>
    </source>
</reference>
<comment type="caution">
    <text evidence="1">The sequence shown here is derived from an EMBL/GenBank/DDBJ whole genome shotgun (WGS) entry which is preliminary data.</text>
</comment>
<sequence length="53" mass="5757">MPGRIMQLNFKFSVSGSEYEQAVSPLASQIAAVAGLRWKVWLMNEAESEAGGI</sequence>
<dbReference type="InterPro" id="IPR014910">
    <property type="entry name" value="YdhR"/>
</dbReference>
<feature type="non-terminal residue" evidence="1">
    <location>
        <position position="53"/>
    </location>
</feature>
<accession>X0TDA9</accession>
<evidence type="ECO:0000313" key="1">
    <source>
        <dbReference type="EMBL" id="GAF86177.1"/>
    </source>
</evidence>
<name>X0TDA9_9ZZZZ</name>
<dbReference type="AlphaFoldDB" id="X0TDA9"/>
<dbReference type="Pfam" id="PF08803">
    <property type="entry name" value="ydhR"/>
    <property type="match status" value="1"/>
</dbReference>
<dbReference type="InterPro" id="IPR011008">
    <property type="entry name" value="Dimeric_a/b-barrel"/>
</dbReference>
<organism evidence="1">
    <name type="scientific">marine sediment metagenome</name>
    <dbReference type="NCBI Taxonomy" id="412755"/>
    <lineage>
        <taxon>unclassified sequences</taxon>
        <taxon>metagenomes</taxon>
        <taxon>ecological metagenomes</taxon>
    </lineage>
</organism>
<gene>
    <name evidence="1" type="ORF">S01H1_30682</name>
</gene>
<protein>
    <submittedName>
        <fullName evidence="1">Uncharacterized protein</fullName>
    </submittedName>
</protein>
<dbReference type="EMBL" id="BARS01018896">
    <property type="protein sequence ID" value="GAF86177.1"/>
    <property type="molecule type" value="Genomic_DNA"/>
</dbReference>
<dbReference type="PANTHER" id="PTHR39169">
    <property type="match status" value="1"/>
</dbReference>
<dbReference type="Gene3D" id="3.30.70.100">
    <property type="match status" value="1"/>
</dbReference>
<proteinExistence type="predicted"/>
<dbReference type="SUPFAM" id="SSF54909">
    <property type="entry name" value="Dimeric alpha+beta barrel"/>
    <property type="match status" value="1"/>
</dbReference>